<dbReference type="PROSITE" id="PS51770">
    <property type="entry name" value="HOTDOG_ACOT"/>
    <property type="match status" value="1"/>
</dbReference>
<dbReference type="SUPFAM" id="SSF54637">
    <property type="entry name" value="Thioesterase/thiol ester dehydrase-isomerase"/>
    <property type="match status" value="1"/>
</dbReference>
<dbReference type="InterPro" id="IPR006683">
    <property type="entry name" value="Thioestr_dom"/>
</dbReference>
<gene>
    <name evidence="6" type="ORF">SAMN05421720_11037</name>
</gene>
<keyword evidence="2 3" id="KW-0378">Hydrolase</keyword>
<dbReference type="GO" id="GO:0009062">
    <property type="term" value="P:fatty acid catabolic process"/>
    <property type="evidence" value="ECO:0007669"/>
    <property type="project" value="TreeGrafter"/>
</dbReference>
<sequence length="151" mass="15954">MTAVSAPIPAPDAPPPPPTTRLVEMVFPEQANHYGTLFGGTALALMGKAAFVTASRHARCPVVMASSERIDFRMPVRVGQLVELAGTVERVGRSSLTVLVRLHAETLGSGARALAVEGRFHMVAVDETGRSRPIPAARPAQADTLLETAHP</sequence>
<dbReference type="Proteomes" id="UP000199412">
    <property type="component" value="Unassembled WGS sequence"/>
</dbReference>
<dbReference type="PANTHER" id="PTHR11049">
    <property type="entry name" value="ACYL COENZYME A THIOESTER HYDROLASE"/>
    <property type="match status" value="1"/>
</dbReference>
<name>A0A1G7EYM6_9PROT</name>
<dbReference type="PANTHER" id="PTHR11049:SF24">
    <property type="entry name" value="CYTOSOLIC ACYL COENZYME A THIOESTER HYDROLASE"/>
    <property type="match status" value="1"/>
</dbReference>
<dbReference type="Pfam" id="PF03061">
    <property type="entry name" value="4HBT"/>
    <property type="match status" value="1"/>
</dbReference>
<reference evidence="6 7" key="1">
    <citation type="submission" date="2016-10" db="EMBL/GenBank/DDBJ databases">
        <authorList>
            <person name="de Groot N.N."/>
        </authorList>
    </citation>
    <scope>NUCLEOTIDE SEQUENCE [LARGE SCALE GENOMIC DNA]</scope>
    <source>
        <strain evidence="6 7">ATCC 700224</strain>
    </source>
</reference>
<evidence type="ECO:0000256" key="4">
    <source>
        <dbReference type="SAM" id="MobiDB-lite"/>
    </source>
</evidence>
<dbReference type="InterPro" id="IPR033120">
    <property type="entry name" value="HOTDOG_ACOT"/>
</dbReference>
<evidence type="ECO:0000256" key="3">
    <source>
        <dbReference type="PROSITE-ProRule" id="PRU01106"/>
    </source>
</evidence>
<dbReference type="GO" id="GO:0006637">
    <property type="term" value="P:acyl-CoA metabolic process"/>
    <property type="evidence" value="ECO:0007669"/>
    <property type="project" value="TreeGrafter"/>
</dbReference>
<evidence type="ECO:0000256" key="2">
    <source>
        <dbReference type="ARBA" id="ARBA00022801"/>
    </source>
</evidence>
<evidence type="ECO:0000313" key="6">
    <source>
        <dbReference type="EMBL" id="SDE68751.1"/>
    </source>
</evidence>
<feature type="domain" description="HotDog ACOT-type" evidence="5">
    <location>
        <begin position="16"/>
        <end position="128"/>
    </location>
</feature>
<organism evidence="6 7">
    <name type="scientific">Rhodospira trueperi</name>
    <dbReference type="NCBI Taxonomy" id="69960"/>
    <lineage>
        <taxon>Bacteria</taxon>
        <taxon>Pseudomonadati</taxon>
        <taxon>Pseudomonadota</taxon>
        <taxon>Alphaproteobacteria</taxon>
        <taxon>Rhodospirillales</taxon>
        <taxon>Rhodospirillaceae</taxon>
        <taxon>Rhodospira</taxon>
    </lineage>
</organism>
<dbReference type="AlphaFoldDB" id="A0A1G7EYM6"/>
<evidence type="ECO:0000256" key="1">
    <source>
        <dbReference type="ARBA" id="ARBA00010458"/>
    </source>
</evidence>
<dbReference type="EMBL" id="FNAP01000010">
    <property type="protein sequence ID" value="SDE68751.1"/>
    <property type="molecule type" value="Genomic_DNA"/>
</dbReference>
<evidence type="ECO:0000259" key="5">
    <source>
        <dbReference type="PROSITE" id="PS51770"/>
    </source>
</evidence>
<comment type="similarity">
    <text evidence="1">Belongs to the acyl coenzyme A hydrolase family.</text>
</comment>
<evidence type="ECO:0000313" key="7">
    <source>
        <dbReference type="Proteomes" id="UP000199412"/>
    </source>
</evidence>
<protein>
    <submittedName>
        <fullName evidence="6">Acyl-CoA hydrolase</fullName>
    </submittedName>
</protein>
<dbReference type="Gene3D" id="3.10.129.10">
    <property type="entry name" value="Hotdog Thioesterase"/>
    <property type="match status" value="1"/>
</dbReference>
<dbReference type="InterPro" id="IPR040170">
    <property type="entry name" value="Cytosol_ACT"/>
</dbReference>
<dbReference type="STRING" id="69960.SAMN05421720_11037"/>
<dbReference type="InterPro" id="IPR029069">
    <property type="entry name" value="HotDog_dom_sf"/>
</dbReference>
<keyword evidence="7" id="KW-1185">Reference proteome</keyword>
<dbReference type="CDD" id="cd03442">
    <property type="entry name" value="BFIT_BACH"/>
    <property type="match status" value="1"/>
</dbReference>
<dbReference type="GO" id="GO:0052816">
    <property type="term" value="F:long-chain fatty acyl-CoA hydrolase activity"/>
    <property type="evidence" value="ECO:0007669"/>
    <property type="project" value="TreeGrafter"/>
</dbReference>
<dbReference type="GO" id="GO:0005829">
    <property type="term" value="C:cytosol"/>
    <property type="evidence" value="ECO:0007669"/>
    <property type="project" value="TreeGrafter"/>
</dbReference>
<proteinExistence type="inferred from homology"/>
<dbReference type="RefSeq" id="WP_245699223.1">
    <property type="nucleotide sequence ID" value="NZ_FNAP01000010.1"/>
</dbReference>
<accession>A0A1G7EYM6</accession>
<feature type="region of interest" description="Disordered" evidence="4">
    <location>
        <begin position="131"/>
        <end position="151"/>
    </location>
</feature>